<dbReference type="InterPro" id="IPR003593">
    <property type="entry name" value="AAA+_ATPase"/>
</dbReference>
<name>A0ABV3RMH8_9RHOB</name>
<dbReference type="GO" id="GO:0005524">
    <property type="term" value="F:ATP binding"/>
    <property type="evidence" value="ECO:0007669"/>
    <property type="project" value="UniProtKB-KW"/>
</dbReference>
<evidence type="ECO:0000256" key="4">
    <source>
        <dbReference type="ARBA" id="ARBA00022475"/>
    </source>
</evidence>
<evidence type="ECO:0000256" key="7">
    <source>
        <dbReference type="ARBA" id="ARBA00023136"/>
    </source>
</evidence>
<evidence type="ECO:0000256" key="5">
    <source>
        <dbReference type="ARBA" id="ARBA00022741"/>
    </source>
</evidence>
<feature type="domain" description="ABC transporter" evidence="8">
    <location>
        <begin position="305"/>
        <end position="556"/>
    </location>
</feature>
<evidence type="ECO:0000256" key="1">
    <source>
        <dbReference type="ARBA" id="ARBA00004417"/>
    </source>
</evidence>
<dbReference type="EMBL" id="JBFNXX010000007">
    <property type="protein sequence ID" value="MEW9920099.1"/>
    <property type="molecule type" value="Genomic_DNA"/>
</dbReference>
<dbReference type="SMART" id="SM00382">
    <property type="entry name" value="AAA"/>
    <property type="match status" value="2"/>
</dbReference>
<keyword evidence="3" id="KW-0813">Transport</keyword>
<evidence type="ECO:0000256" key="6">
    <source>
        <dbReference type="ARBA" id="ARBA00022840"/>
    </source>
</evidence>
<keyword evidence="6 9" id="KW-0067">ATP-binding</keyword>
<protein>
    <submittedName>
        <fullName evidence="9">ABC transporter ATP-binding protein</fullName>
    </submittedName>
</protein>
<dbReference type="InterPro" id="IPR050388">
    <property type="entry name" value="ABC_Ni/Peptide_Import"/>
</dbReference>
<dbReference type="PANTHER" id="PTHR43297">
    <property type="entry name" value="OLIGOPEPTIDE TRANSPORT ATP-BINDING PROTEIN APPD"/>
    <property type="match status" value="1"/>
</dbReference>
<dbReference type="CDD" id="cd03257">
    <property type="entry name" value="ABC_NikE_OppD_transporters"/>
    <property type="match status" value="2"/>
</dbReference>
<dbReference type="PROSITE" id="PS00211">
    <property type="entry name" value="ABC_TRANSPORTER_1"/>
    <property type="match status" value="2"/>
</dbReference>
<gene>
    <name evidence="9" type="ORF">AB2B41_10820</name>
</gene>
<evidence type="ECO:0000259" key="8">
    <source>
        <dbReference type="PROSITE" id="PS50893"/>
    </source>
</evidence>
<dbReference type="Pfam" id="PF00005">
    <property type="entry name" value="ABC_tran"/>
    <property type="match status" value="2"/>
</dbReference>
<reference evidence="9 10" key="1">
    <citation type="submission" date="2024-07" db="EMBL/GenBank/DDBJ databases">
        <title>Marimonas sp.nov., isolated from tidal-flat sediment.</title>
        <authorList>
            <person name="Jayan J.N."/>
            <person name="Lee S.S."/>
        </authorList>
    </citation>
    <scope>NUCLEOTIDE SEQUENCE [LARGE SCALE GENOMIC DNA]</scope>
    <source>
        <strain evidence="9 10">MJW-29</strain>
    </source>
</reference>
<feature type="domain" description="ABC transporter" evidence="8">
    <location>
        <begin position="11"/>
        <end position="264"/>
    </location>
</feature>
<keyword evidence="5" id="KW-0547">Nucleotide-binding</keyword>
<proteinExistence type="inferred from homology"/>
<evidence type="ECO:0000256" key="2">
    <source>
        <dbReference type="ARBA" id="ARBA00005417"/>
    </source>
</evidence>
<evidence type="ECO:0000313" key="10">
    <source>
        <dbReference type="Proteomes" id="UP001556098"/>
    </source>
</evidence>
<evidence type="ECO:0000256" key="3">
    <source>
        <dbReference type="ARBA" id="ARBA00022448"/>
    </source>
</evidence>
<dbReference type="Gene3D" id="3.40.50.300">
    <property type="entry name" value="P-loop containing nucleotide triphosphate hydrolases"/>
    <property type="match status" value="2"/>
</dbReference>
<dbReference type="PANTHER" id="PTHR43297:SF2">
    <property type="entry name" value="DIPEPTIDE TRANSPORT ATP-BINDING PROTEIN DPPD"/>
    <property type="match status" value="1"/>
</dbReference>
<evidence type="ECO:0000313" key="9">
    <source>
        <dbReference type="EMBL" id="MEW9920099.1"/>
    </source>
</evidence>
<dbReference type="InterPro" id="IPR003439">
    <property type="entry name" value="ABC_transporter-like_ATP-bd"/>
</dbReference>
<comment type="caution">
    <text evidence="9">The sequence shown here is derived from an EMBL/GenBank/DDBJ whole genome shotgun (WGS) entry which is preliminary data.</text>
</comment>
<dbReference type="RefSeq" id="WP_367877805.1">
    <property type="nucleotide sequence ID" value="NZ_JBFNXX010000007.1"/>
</dbReference>
<keyword evidence="10" id="KW-1185">Reference proteome</keyword>
<accession>A0ABV3RMH8</accession>
<dbReference type="InterPro" id="IPR017871">
    <property type="entry name" value="ABC_transporter-like_CS"/>
</dbReference>
<comment type="similarity">
    <text evidence="2">Belongs to the ABC transporter superfamily.</text>
</comment>
<dbReference type="Pfam" id="PF08352">
    <property type="entry name" value="oligo_HPY"/>
    <property type="match status" value="2"/>
</dbReference>
<keyword evidence="7" id="KW-0472">Membrane</keyword>
<dbReference type="InterPro" id="IPR027417">
    <property type="entry name" value="P-loop_NTPase"/>
</dbReference>
<dbReference type="InterPro" id="IPR013563">
    <property type="entry name" value="Oligopep_ABC_C"/>
</dbReference>
<dbReference type="NCBIfam" id="NF007739">
    <property type="entry name" value="PRK10419.1"/>
    <property type="match status" value="2"/>
</dbReference>
<dbReference type="Proteomes" id="UP001556098">
    <property type="component" value="Unassembled WGS sequence"/>
</dbReference>
<dbReference type="NCBIfam" id="NF008453">
    <property type="entry name" value="PRK11308.1"/>
    <property type="match status" value="2"/>
</dbReference>
<keyword evidence="4" id="KW-1003">Cell membrane</keyword>
<dbReference type="SUPFAM" id="SSF52540">
    <property type="entry name" value="P-loop containing nucleoside triphosphate hydrolases"/>
    <property type="match status" value="2"/>
</dbReference>
<organism evidence="9 10">
    <name type="scientific">Sulfitobacter sediminis</name>
    <dbReference type="NCBI Taxonomy" id="3234186"/>
    <lineage>
        <taxon>Bacteria</taxon>
        <taxon>Pseudomonadati</taxon>
        <taxon>Pseudomonadota</taxon>
        <taxon>Alphaproteobacteria</taxon>
        <taxon>Rhodobacterales</taxon>
        <taxon>Roseobacteraceae</taxon>
        <taxon>Sulfitobacter</taxon>
    </lineage>
</organism>
<dbReference type="PROSITE" id="PS50893">
    <property type="entry name" value="ABC_TRANSPORTER_2"/>
    <property type="match status" value="2"/>
</dbReference>
<sequence>MANDQAPLVSIDKLRVEFRGEDGPIVGVEDISFAIAPGETVCVVGESGSGKSVTSLSLMRLVEFGGGRITSGRLAFSLNGKQIDLAEADTETMQTIRGDEIGMIFQEPMTSLNPVFTIERQMTDGLQAHRGMSRAQARERALELLKQVRIPEPERRLKQYPHELSGGMRQRVVIAMAMACEPRLLIADEPTTALDVTIQAEILALIDRLKRETGMAVLFITHDMAVVAQMADRVVVMYRGNLVEEGPVEQIFADPQEDYTRKLLAAVPRLGEMRGKPAPEPMRLVGEETAATAPRPVETAPKPLLQVSNLTTRYPVKGGLFRRTVANVHAVEDVSFEIARGQTLALVGESGCGKSSCGRSILRLAEPTSGQVLLEQTDILALSDRDLRRRGWRDMQMVFQDPFASLNPYMRLREQIAEPIRNFGIQTGGAVEDRVAELLDRVELPRSFMSRFPHELSGGQRQRIAIARALAVNPKLIIADEAVSALDVSVQAQVLNLMLELQAELGVSYLFISHDMAVVERVAHRVGVMYLGRLVEIGTRQQIFENPQHSYTKSLLSAVPIADPTRRRDHDDLNFRPIPSPVFPVGHVAQPSVYDEIEEGHLVLRDEINLEVRPAKTP</sequence>
<comment type="subcellular location">
    <subcellularLocation>
        <location evidence="1">Cell inner membrane</location>
        <topology evidence="1">Peripheral membrane protein</topology>
    </subcellularLocation>
</comment>